<dbReference type="EMBL" id="ACGK02000004">
    <property type="protein sequence ID" value="EGF22778.1"/>
    <property type="molecule type" value="Genomic_DNA"/>
</dbReference>
<evidence type="ECO:0000256" key="4">
    <source>
        <dbReference type="ARBA" id="ARBA00022679"/>
    </source>
</evidence>
<dbReference type="SUPFAM" id="SSF53335">
    <property type="entry name" value="S-adenosyl-L-methionine-dependent methyltransferases"/>
    <property type="match status" value="1"/>
</dbReference>
<organism evidence="9 10">
    <name type="scientific">Fannyhessea vaginae DSM 15829</name>
    <dbReference type="NCBI Taxonomy" id="525256"/>
    <lineage>
        <taxon>Bacteria</taxon>
        <taxon>Bacillati</taxon>
        <taxon>Actinomycetota</taxon>
        <taxon>Coriobacteriia</taxon>
        <taxon>Coriobacteriales</taxon>
        <taxon>Atopobiaceae</taxon>
        <taxon>Fannyhessea</taxon>
    </lineage>
</organism>
<evidence type="ECO:0000256" key="2">
    <source>
        <dbReference type="ARBA" id="ARBA00022490"/>
    </source>
</evidence>
<evidence type="ECO:0000256" key="6">
    <source>
        <dbReference type="ARBA" id="ARBA00038091"/>
    </source>
</evidence>
<dbReference type="InterPro" id="IPR015947">
    <property type="entry name" value="PUA-like_sf"/>
</dbReference>
<evidence type="ECO:0000259" key="7">
    <source>
        <dbReference type="Pfam" id="PF10672"/>
    </source>
</evidence>
<name>F1T6Q3_9ACTN</name>
<evidence type="ECO:0000313" key="9">
    <source>
        <dbReference type="EMBL" id="EGF22778.1"/>
    </source>
</evidence>
<keyword evidence="5" id="KW-0949">S-adenosyl-L-methionine</keyword>
<comment type="similarity">
    <text evidence="6">Belongs to the methyltransferase superfamily. RlmI family.</text>
</comment>
<comment type="subcellular location">
    <subcellularLocation>
        <location evidence="1">Cytoplasm</location>
    </subcellularLocation>
</comment>
<reference evidence="9 10" key="1">
    <citation type="submission" date="2011-02" db="EMBL/GenBank/DDBJ databases">
        <authorList>
            <person name="Muzny D."/>
            <person name="Qin X."/>
            <person name="Buhay C."/>
            <person name="Dugan-Rocha S."/>
            <person name="Ding Y."/>
            <person name="Chen G."/>
            <person name="Hawes A."/>
            <person name="Holder M."/>
            <person name="Jhangiani S."/>
            <person name="Johnson A."/>
            <person name="Khan Z."/>
            <person name="Li Z."/>
            <person name="Liu W."/>
            <person name="Liu X."/>
            <person name="Perez L."/>
            <person name="Shen H."/>
            <person name="Wang Q."/>
            <person name="Watt J."/>
            <person name="Xi L."/>
            <person name="Xin Y."/>
            <person name="Zhou J."/>
            <person name="Deng J."/>
            <person name="Jiang H."/>
            <person name="Liu Y."/>
            <person name="Qu J."/>
            <person name="Song X.-Z."/>
            <person name="Zhang L."/>
            <person name="Villasana D."/>
            <person name="Johnson A."/>
            <person name="Liu J."/>
            <person name="Liyanage D."/>
            <person name="Lorensuhewa L."/>
            <person name="Robinson T."/>
            <person name="Song A."/>
            <person name="Song B.-B."/>
            <person name="Dinh H."/>
            <person name="Thornton R."/>
            <person name="Coyle M."/>
            <person name="Francisco L."/>
            <person name="Jackson L."/>
            <person name="Javaid M."/>
            <person name="Korchina V."/>
            <person name="Kovar C."/>
            <person name="Mata R."/>
            <person name="Mathew T."/>
            <person name="Ngo R."/>
            <person name="Nguyen L."/>
            <person name="Nguyen N."/>
            <person name="Okwuonu G."/>
            <person name="Ongeri F."/>
            <person name="Pham C."/>
            <person name="Simmons D."/>
            <person name="Wilczek-Boney K."/>
            <person name="Hale W."/>
            <person name="Jakkamsetti A."/>
            <person name="Pham P."/>
            <person name="Ruth R."/>
            <person name="San Lucas F."/>
            <person name="Warren J."/>
            <person name="Zhang J."/>
            <person name="Zhao Z."/>
            <person name="Zhou C."/>
            <person name="Zhu D."/>
            <person name="Lee S."/>
            <person name="Bess C."/>
            <person name="Blankenburg K."/>
            <person name="Forbes L."/>
            <person name="Fu Q."/>
            <person name="Gubbala S."/>
            <person name="Hirani K."/>
            <person name="Jayaseelan J.C."/>
            <person name="Lara F."/>
            <person name="Munidasa M."/>
            <person name="Palculict T."/>
            <person name="Patil S."/>
            <person name="Pu L.-L."/>
            <person name="Saada N."/>
            <person name="Tang L."/>
            <person name="Weissenberger G."/>
            <person name="Zhu Y."/>
            <person name="Hemphill L."/>
            <person name="Shang Y."/>
            <person name="Youmans B."/>
            <person name="Ayvaz T."/>
            <person name="Ross M."/>
            <person name="Santibanez J."/>
            <person name="Aqrawi P."/>
            <person name="Gross S."/>
            <person name="Joshi V."/>
            <person name="Fowler G."/>
            <person name="Nazareth L."/>
            <person name="Reid J."/>
            <person name="Worley K."/>
            <person name="Petrosino J."/>
            <person name="Highlander S."/>
            <person name="Gibbs R."/>
        </authorList>
    </citation>
    <scope>NUCLEOTIDE SEQUENCE [LARGE SCALE GENOMIC DNA]</scope>
    <source>
        <strain evidence="9 10">DSM 15829</strain>
    </source>
</reference>
<dbReference type="RefSeq" id="WP_006303314.1">
    <property type="nucleotide sequence ID" value="NZ_ACGK02000004.1"/>
</dbReference>
<comment type="caution">
    <text evidence="9">The sequence shown here is derived from an EMBL/GenBank/DDBJ whole genome shotgun (WGS) entry which is preliminary data.</text>
</comment>
<dbReference type="CDD" id="cd11572">
    <property type="entry name" value="RlmI_M_like"/>
    <property type="match status" value="1"/>
</dbReference>
<dbReference type="GO" id="GO:0008168">
    <property type="term" value="F:methyltransferase activity"/>
    <property type="evidence" value="ECO:0007669"/>
    <property type="project" value="UniProtKB-KW"/>
</dbReference>
<keyword evidence="4" id="KW-0808">Transferase</keyword>
<sequence length="430" mass="48681">MKQSRTYPIATITKKATRALKDGFSWVYADEVIKIETRDKAARTVENASLVDVCEENGTYRGTAFLSQNSTIRLRMVSTNANDRFDEAFWKRRIMWAWQHRVSCMKEKSLPHTDDTHCCRVIFSEADGIPGLIVDRYESVLVCQITTVGVERIKDLLYRLVVEVLHEAGEDIRALYERCDSPVRTKEGLTLYKGWYTKLSPALSVPTSSQLIMHENGIAFSVDVENSQKTGFFLDQKYNRRAIRSICAGKRVLDCFSHVGPFALNAAVAGAKTVRAVDISELALKLAQENARLNHVEHIVHCSCADVLDYLRKLEQDKNYAHAEGGPFDVIILDPPAFTKSRSTISSAMRGYKEINYHAMKLLPRGGYLATCSCSHFMSTKLLQDVLRSAAQQAQVTLKQIEARQQACDHPIIWGMPETHYLDFFIFQII</sequence>
<dbReference type="Gene3D" id="3.40.50.150">
    <property type="entry name" value="Vaccinia Virus protein VP39"/>
    <property type="match status" value="1"/>
</dbReference>
<evidence type="ECO:0000256" key="3">
    <source>
        <dbReference type="ARBA" id="ARBA00022603"/>
    </source>
</evidence>
<dbReference type="CDD" id="cd02440">
    <property type="entry name" value="AdoMet_MTases"/>
    <property type="match status" value="1"/>
</dbReference>
<dbReference type="AlphaFoldDB" id="F1T6Q3"/>
<evidence type="ECO:0000259" key="8">
    <source>
        <dbReference type="Pfam" id="PF17785"/>
    </source>
</evidence>
<keyword evidence="10" id="KW-1185">Reference proteome</keyword>
<keyword evidence="3" id="KW-0489">Methyltransferase</keyword>
<dbReference type="GO" id="GO:0003723">
    <property type="term" value="F:RNA binding"/>
    <property type="evidence" value="ECO:0007669"/>
    <property type="project" value="InterPro"/>
</dbReference>
<dbReference type="GO" id="GO:0005737">
    <property type="term" value="C:cytoplasm"/>
    <property type="evidence" value="ECO:0007669"/>
    <property type="project" value="UniProtKB-SubCell"/>
</dbReference>
<accession>F1T6Q3</accession>
<evidence type="ECO:0000313" key="10">
    <source>
        <dbReference type="Proteomes" id="UP000005947"/>
    </source>
</evidence>
<evidence type="ECO:0000256" key="5">
    <source>
        <dbReference type="ARBA" id="ARBA00022691"/>
    </source>
</evidence>
<dbReference type="InterPro" id="IPR029063">
    <property type="entry name" value="SAM-dependent_MTases_sf"/>
</dbReference>
<dbReference type="PANTHER" id="PTHR42873">
    <property type="entry name" value="RIBOSOMAL RNA LARGE SUBUNIT METHYLTRANSFERASE"/>
    <property type="match status" value="1"/>
</dbReference>
<proteinExistence type="inferred from homology"/>
<feature type="domain" description="RlmI-like PUA" evidence="8">
    <location>
        <begin position="11"/>
        <end position="78"/>
    </location>
</feature>
<dbReference type="GO" id="GO:0032259">
    <property type="term" value="P:methylation"/>
    <property type="evidence" value="ECO:0007669"/>
    <property type="project" value="UniProtKB-KW"/>
</dbReference>
<dbReference type="Proteomes" id="UP000005947">
    <property type="component" value="Unassembled WGS sequence"/>
</dbReference>
<dbReference type="SUPFAM" id="SSF88697">
    <property type="entry name" value="PUA domain-like"/>
    <property type="match status" value="1"/>
</dbReference>
<dbReference type="InterPro" id="IPR036974">
    <property type="entry name" value="PUA_sf"/>
</dbReference>
<feature type="domain" description="S-adenosylmethionine-dependent methyltransferase" evidence="7">
    <location>
        <begin position="213"/>
        <end position="390"/>
    </location>
</feature>
<gene>
    <name evidence="9" type="ORF">HMPREF0091_11104</name>
</gene>
<dbReference type="InterPro" id="IPR041532">
    <property type="entry name" value="RlmI-like_PUA"/>
</dbReference>
<dbReference type="Gene3D" id="3.30.750.80">
    <property type="entry name" value="RNA methyltransferase domain (HRMD) like"/>
    <property type="match status" value="1"/>
</dbReference>
<dbReference type="Gene3D" id="2.30.130.10">
    <property type="entry name" value="PUA domain"/>
    <property type="match status" value="1"/>
</dbReference>
<dbReference type="eggNOG" id="COG1092">
    <property type="taxonomic scope" value="Bacteria"/>
</dbReference>
<dbReference type="OrthoDB" id="129465at2"/>
<protein>
    <submittedName>
        <fullName evidence="9">Met-10+ like-protein</fullName>
    </submittedName>
</protein>
<dbReference type="Pfam" id="PF10672">
    <property type="entry name" value="Methyltrans_SAM"/>
    <property type="match status" value="1"/>
</dbReference>
<evidence type="ECO:0000256" key="1">
    <source>
        <dbReference type="ARBA" id="ARBA00004496"/>
    </source>
</evidence>
<dbReference type="GeneID" id="93210746"/>
<keyword evidence="2" id="KW-0963">Cytoplasm</keyword>
<dbReference type="PANTHER" id="PTHR42873:SF1">
    <property type="entry name" value="S-ADENOSYLMETHIONINE-DEPENDENT METHYLTRANSFERASE DOMAIN-CONTAINING PROTEIN"/>
    <property type="match status" value="1"/>
</dbReference>
<dbReference type="InterPro" id="IPR019614">
    <property type="entry name" value="SAM-dep_methyl-trfase"/>
</dbReference>
<dbReference type="Pfam" id="PF17785">
    <property type="entry name" value="PUA_3"/>
    <property type="match status" value="1"/>
</dbReference>